<evidence type="ECO:0000313" key="3">
    <source>
        <dbReference type="Proteomes" id="UP000317638"/>
    </source>
</evidence>
<proteinExistence type="predicted"/>
<evidence type="ECO:0000313" key="2">
    <source>
        <dbReference type="EMBL" id="TRY17491.1"/>
    </source>
</evidence>
<name>A0A553JYG2_9ACTN</name>
<keyword evidence="3" id="KW-1185">Reference proteome</keyword>
<dbReference type="InterPro" id="IPR011249">
    <property type="entry name" value="Metalloenz_LuxS/M16"/>
</dbReference>
<comment type="caution">
    <text evidence="2">The sequence shown here is derived from an EMBL/GenBank/DDBJ whole genome shotgun (WGS) entry which is preliminary data.</text>
</comment>
<dbReference type="SUPFAM" id="SSF63411">
    <property type="entry name" value="LuxS/MPP-like metallohydrolase"/>
    <property type="match status" value="2"/>
</dbReference>
<sequence>MNRPTVHLAQRWHFPTPELRTLPNGMRAQVFHLPGQHVAALELVLPTPLAAEPRGLEGVATVALTAIDEGTVAHPDGRISELLELQGASVHGVTLQTSTRLGTDAPAHRLPEVTTLFAEVLSSPAYTTDDVAHHVGLQVATHDSLEASPGAVAKRAFRSALFGRDAREGRPAAGTPETLAAIRRDDVVAWHQRHWIPDGATVILAGDLSSVDVDEVLAPIGAWPVGGTAAPRSAAPPLAPSVVIADMPDAVQATVQVGCLTPGRRHPHWAALKLAGHAITGAFASRLNLELRERLGYTYGVQGGFGARRSDGQFNAGSSFRTEVAADAVARILQGLELHAPFTELEVSDARAFLLGVAPLANETASDIARQASVLAAADEDPTFVNEHFERLEEPSAADVTAAFREHVRPDRVTIAVSGNASELEPALRAVGLDPVVLDSAG</sequence>
<accession>A0A553JYG2</accession>
<dbReference type="Pfam" id="PF05193">
    <property type="entry name" value="Peptidase_M16_C"/>
    <property type="match status" value="1"/>
</dbReference>
<dbReference type="InterPro" id="IPR007863">
    <property type="entry name" value="Peptidase_M16_C"/>
</dbReference>
<protein>
    <submittedName>
        <fullName evidence="2">Insulinase family protein</fullName>
    </submittedName>
</protein>
<dbReference type="PANTHER" id="PTHR11851">
    <property type="entry name" value="METALLOPROTEASE"/>
    <property type="match status" value="1"/>
</dbReference>
<dbReference type="InterPro" id="IPR050361">
    <property type="entry name" value="MPP/UQCRC_Complex"/>
</dbReference>
<dbReference type="Proteomes" id="UP000317638">
    <property type="component" value="Unassembled WGS sequence"/>
</dbReference>
<dbReference type="Gene3D" id="3.30.830.10">
    <property type="entry name" value="Metalloenzyme, LuxS/M16 peptidase-like"/>
    <property type="match status" value="2"/>
</dbReference>
<evidence type="ECO:0000259" key="1">
    <source>
        <dbReference type="Pfam" id="PF05193"/>
    </source>
</evidence>
<reference evidence="2 3" key="1">
    <citation type="submission" date="2019-07" db="EMBL/GenBank/DDBJ databases">
        <authorList>
            <person name="Zhou L.-Y."/>
        </authorList>
    </citation>
    <scope>NUCLEOTIDE SEQUENCE [LARGE SCALE GENOMIC DNA]</scope>
    <source>
        <strain evidence="2 3">YIM 101269</strain>
    </source>
</reference>
<dbReference type="OrthoDB" id="9811314at2"/>
<dbReference type="RefSeq" id="WP_143938955.1">
    <property type="nucleotide sequence ID" value="NZ_VKKG01000005.1"/>
</dbReference>
<gene>
    <name evidence="2" type="ORF">FOJ82_13285</name>
</gene>
<dbReference type="PANTHER" id="PTHR11851:SF224">
    <property type="entry name" value="PROCESSING PROTEASE"/>
    <property type="match status" value="1"/>
</dbReference>
<feature type="domain" description="Peptidase M16 C-terminal" evidence="1">
    <location>
        <begin position="182"/>
        <end position="352"/>
    </location>
</feature>
<dbReference type="EMBL" id="VKKG01000005">
    <property type="protein sequence ID" value="TRY17491.1"/>
    <property type="molecule type" value="Genomic_DNA"/>
</dbReference>
<organism evidence="2 3">
    <name type="scientific">Tessaracoccus rhinocerotis</name>
    <dbReference type="NCBI Taxonomy" id="1689449"/>
    <lineage>
        <taxon>Bacteria</taxon>
        <taxon>Bacillati</taxon>
        <taxon>Actinomycetota</taxon>
        <taxon>Actinomycetes</taxon>
        <taxon>Propionibacteriales</taxon>
        <taxon>Propionibacteriaceae</taxon>
        <taxon>Tessaracoccus</taxon>
    </lineage>
</organism>
<dbReference type="GO" id="GO:0046872">
    <property type="term" value="F:metal ion binding"/>
    <property type="evidence" value="ECO:0007669"/>
    <property type="project" value="InterPro"/>
</dbReference>
<dbReference type="AlphaFoldDB" id="A0A553JYG2"/>